<name>A0A7E4V945_PANRE</name>
<evidence type="ECO:0000313" key="4">
    <source>
        <dbReference type="WBParaSite" id="Pan_g17750.t1"/>
    </source>
</evidence>
<protein>
    <submittedName>
        <fullName evidence="4">Secreted protein</fullName>
    </submittedName>
</protein>
<dbReference type="Proteomes" id="UP000492821">
    <property type="component" value="Unassembled WGS sequence"/>
</dbReference>
<evidence type="ECO:0000256" key="1">
    <source>
        <dbReference type="SAM" id="MobiDB-lite"/>
    </source>
</evidence>
<keyword evidence="3" id="KW-1185">Reference proteome</keyword>
<evidence type="ECO:0000256" key="2">
    <source>
        <dbReference type="SAM" id="SignalP"/>
    </source>
</evidence>
<proteinExistence type="predicted"/>
<sequence>MTMMIATRFVLIAAFCVCTNAIGHKSFSNSSNAKPEAPLIGCKEALRMVRENGSPNPTGPLVYAPCRYDFDEEDLDDYDIEMDGACFHMTYKKEKLEKSKKAKKTTTSTEWRRSSSYVNQSRF</sequence>
<keyword evidence="2" id="KW-0732">Signal</keyword>
<dbReference type="AlphaFoldDB" id="A0A7E4V945"/>
<feature type="chain" id="PRO_5028836960" evidence="2">
    <location>
        <begin position="22"/>
        <end position="123"/>
    </location>
</feature>
<reference evidence="3" key="1">
    <citation type="journal article" date="2013" name="Genetics">
        <title>The draft genome and transcriptome of Panagrellus redivivus are shaped by the harsh demands of a free-living lifestyle.</title>
        <authorList>
            <person name="Srinivasan J."/>
            <person name="Dillman A.R."/>
            <person name="Macchietto M.G."/>
            <person name="Heikkinen L."/>
            <person name="Lakso M."/>
            <person name="Fracchia K.M."/>
            <person name="Antoshechkin I."/>
            <person name="Mortazavi A."/>
            <person name="Wong G."/>
            <person name="Sternberg P.W."/>
        </authorList>
    </citation>
    <scope>NUCLEOTIDE SEQUENCE [LARGE SCALE GENOMIC DNA]</scope>
    <source>
        <strain evidence="3">MT8872</strain>
    </source>
</reference>
<organism evidence="3 4">
    <name type="scientific">Panagrellus redivivus</name>
    <name type="common">Microworm</name>
    <dbReference type="NCBI Taxonomy" id="6233"/>
    <lineage>
        <taxon>Eukaryota</taxon>
        <taxon>Metazoa</taxon>
        <taxon>Ecdysozoa</taxon>
        <taxon>Nematoda</taxon>
        <taxon>Chromadorea</taxon>
        <taxon>Rhabditida</taxon>
        <taxon>Tylenchina</taxon>
        <taxon>Panagrolaimomorpha</taxon>
        <taxon>Panagrolaimoidea</taxon>
        <taxon>Panagrolaimidae</taxon>
        <taxon>Panagrellus</taxon>
    </lineage>
</organism>
<reference evidence="4" key="2">
    <citation type="submission" date="2020-10" db="UniProtKB">
        <authorList>
            <consortium name="WormBaseParasite"/>
        </authorList>
    </citation>
    <scope>IDENTIFICATION</scope>
</reference>
<feature type="signal peptide" evidence="2">
    <location>
        <begin position="1"/>
        <end position="21"/>
    </location>
</feature>
<feature type="region of interest" description="Disordered" evidence="1">
    <location>
        <begin position="98"/>
        <end position="123"/>
    </location>
</feature>
<dbReference type="WBParaSite" id="Pan_g17750.t1">
    <property type="protein sequence ID" value="Pan_g17750.t1"/>
    <property type="gene ID" value="Pan_g17750"/>
</dbReference>
<accession>A0A7E4V945</accession>
<evidence type="ECO:0000313" key="3">
    <source>
        <dbReference type="Proteomes" id="UP000492821"/>
    </source>
</evidence>